<keyword evidence="1 2" id="KW-0378">Hydrolase</keyword>
<accession>A0A226EKP5</accession>
<evidence type="ECO:0000313" key="7">
    <source>
        <dbReference type="Proteomes" id="UP000198287"/>
    </source>
</evidence>
<dbReference type="SUPFAM" id="SSF55486">
    <property type="entry name" value="Metalloproteases ('zincins'), catalytic domain"/>
    <property type="match status" value="1"/>
</dbReference>
<dbReference type="InterPro" id="IPR006026">
    <property type="entry name" value="Peptidase_Metallo"/>
</dbReference>
<proteinExistence type="predicted"/>
<feature type="domain" description="Peptidase M12A" evidence="5">
    <location>
        <begin position="114"/>
        <end position="320"/>
    </location>
</feature>
<keyword evidence="1 2" id="KW-0482">Metalloprotease</keyword>
<dbReference type="InterPro" id="IPR001506">
    <property type="entry name" value="Peptidase_M12A"/>
</dbReference>
<dbReference type="PANTHER" id="PTHR10127:SF859">
    <property type="entry name" value="METALLOENDOPEPTIDASE"/>
    <property type="match status" value="1"/>
</dbReference>
<dbReference type="EC" id="3.4.24.-" evidence="2"/>
<dbReference type="Pfam" id="PF01400">
    <property type="entry name" value="Astacin"/>
    <property type="match status" value="1"/>
</dbReference>
<keyword evidence="4" id="KW-0812">Transmembrane</keyword>
<feature type="region of interest" description="Disordered" evidence="3">
    <location>
        <begin position="1"/>
        <end position="28"/>
    </location>
</feature>
<keyword evidence="1 2" id="KW-0479">Metal-binding</keyword>
<sequence length="369" mass="42274">MKGISSTTTAVAQRNQEESGEQKLEEERSSMMTGFVMFIVGLVMIMGTHSRVTIPRDSIKELIQKALVESMAQKQRDLIQGDKELMEQDPEVMPGFFQGDMAGMFDGEDDLGRVGINFKQFPNRKWPNNTVHYLISDLYVPEEYQIIKTAIDMLGFFTCITFKEWDGDKPDYLIIWPVQKPNGCWSYVGRLGGPQIVSLQKPDKKSPQCFAGLGRPLHEIMHALGVYHEQSRPDRDKFISVTKTNVLTGFINNFDKLASTNVSLPFHYDYNSIMHYGTNFFSKNRKNPTLVPKEKGAKIGQRITLSQLDCLKLNSMYGCLDDEAFDKRKYYTICDFLGLESTHASVHKTASEEFYCDIRLNQDYSNRRR</sequence>
<dbReference type="EMBL" id="LNIX01000003">
    <property type="protein sequence ID" value="OXA58212.1"/>
    <property type="molecule type" value="Genomic_DNA"/>
</dbReference>
<dbReference type="STRING" id="158441.A0A226EKP5"/>
<dbReference type="PRINTS" id="PR00480">
    <property type="entry name" value="ASTACIN"/>
</dbReference>
<evidence type="ECO:0000259" key="5">
    <source>
        <dbReference type="PROSITE" id="PS51864"/>
    </source>
</evidence>
<dbReference type="SMART" id="SM00235">
    <property type="entry name" value="ZnMc"/>
    <property type="match status" value="1"/>
</dbReference>
<reference evidence="6 7" key="1">
    <citation type="submission" date="2015-12" db="EMBL/GenBank/DDBJ databases">
        <title>The genome of Folsomia candida.</title>
        <authorList>
            <person name="Faddeeva A."/>
            <person name="Derks M.F."/>
            <person name="Anvar Y."/>
            <person name="Smit S."/>
            <person name="Van Straalen N."/>
            <person name="Roelofs D."/>
        </authorList>
    </citation>
    <scope>NUCLEOTIDE SEQUENCE [LARGE SCALE GENOMIC DNA]</scope>
    <source>
        <strain evidence="6 7">VU population</strain>
        <tissue evidence="6">Whole body</tissue>
    </source>
</reference>
<feature type="compositionally biased region" description="Polar residues" evidence="3">
    <location>
        <begin position="1"/>
        <end position="14"/>
    </location>
</feature>
<evidence type="ECO:0000256" key="4">
    <source>
        <dbReference type="SAM" id="Phobius"/>
    </source>
</evidence>
<dbReference type="PROSITE" id="PS51864">
    <property type="entry name" value="ASTACIN"/>
    <property type="match status" value="1"/>
</dbReference>
<feature type="transmembrane region" description="Helical" evidence="4">
    <location>
        <begin position="29"/>
        <end position="47"/>
    </location>
</feature>
<dbReference type="PANTHER" id="PTHR10127">
    <property type="entry name" value="DISCOIDIN, CUB, EGF, LAMININ , AND ZINC METALLOPROTEASE DOMAIN CONTAINING"/>
    <property type="match status" value="1"/>
</dbReference>
<protein>
    <recommendedName>
        <fullName evidence="2">Metalloendopeptidase</fullName>
        <ecNumber evidence="2">3.4.24.-</ecNumber>
    </recommendedName>
</protein>
<dbReference type="InterPro" id="IPR024079">
    <property type="entry name" value="MetalloPept_cat_dom_sf"/>
</dbReference>
<organism evidence="6 7">
    <name type="scientific">Folsomia candida</name>
    <name type="common">Springtail</name>
    <dbReference type="NCBI Taxonomy" id="158441"/>
    <lineage>
        <taxon>Eukaryota</taxon>
        <taxon>Metazoa</taxon>
        <taxon>Ecdysozoa</taxon>
        <taxon>Arthropoda</taxon>
        <taxon>Hexapoda</taxon>
        <taxon>Collembola</taxon>
        <taxon>Entomobryomorpha</taxon>
        <taxon>Isotomoidea</taxon>
        <taxon>Isotomidae</taxon>
        <taxon>Proisotominae</taxon>
        <taxon>Folsomia</taxon>
    </lineage>
</organism>
<dbReference type="GO" id="GO:0004222">
    <property type="term" value="F:metalloendopeptidase activity"/>
    <property type="evidence" value="ECO:0007669"/>
    <property type="project" value="UniProtKB-UniRule"/>
</dbReference>
<dbReference type="OMA" id="WPIKYPK"/>
<keyword evidence="4" id="KW-1133">Transmembrane helix</keyword>
<comment type="caution">
    <text evidence="1">Lacks conserved residue(s) required for the propagation of feature annotation.</text>
</comment>
<keyword evidence="1 2" id="KW-0862">Zinc</keyword>
<dbReference type="GO" id="GO:0006508">
    <property type="term" value="P:proteolysis"/>
    <property type="evidence" value="ECO:0007669"/>
    <property type="project" value="UniProtKB-KW"/>
</dbReference>
<name>A0A226EKP5_FOLCA</name>
<comment type="caution">
    <text evidence="6">The sequence shown here is derived from an EMBL/GenBank/DDBJ whole genome shotgun (WGS) entry which is preliminary data.</text>
</comment>
<feature type="binding site" evidence="1">
    <location>
        <position position="218"/>
    </location>
    <ligand>
        <name>Zn(2+)</name>
        <dbReference type="ChEBI" id="CHEBI:29105"/>
        <note>catalytic</note>
    </ligand>
</feature>
<feature type="active site" evidence="1">
    <location>
        <position position="219"/>
    </location>
</feature>
<dbReference type="OrthoDB" id="291007at2759"/>
<comment type="cofactor">
    <cofactor evidence="1 2">
        <name>Zn(2+)</name>
        <dbReference type="ChEBI" id="CHEBI:29105"/>
    </cofactor>
    <text evidence="1 2">Binds 1 zinc ion per subunit.</text>
</comment>
<dbReference type="Proteomes" id="UP000198287">
    <property type="component" value="Unassembled WGS sequence"/>
</dbReference>
<evidence type="ECO:0000313" key="6">
    <source>
        <dbReference type="EMBL" id="OXA58212.1"/>
    </source>
</evidence>
<evidence type="ECO:0000256" key="2">
    <source>
        <dbReference type="RuleBase" id="RU361183"/>
    </source>
</evidence>
<feature type="binding site" evidence="1">
    <location>
        <position position="228"/>
    </location>
    <ligand>
        <name>Zn(2+)</name>
        <dbReference type="ChEBI" id="CHEBI:29105"/>
        <note>catalytic</note>
    </ligand>
</feature>
<evidence type="ECO:0000256" key="3">
    <source>
        <dbReference type="SAM" id="MobiDB-lite"/>
    </source>
</evidence>
<feature type="binding site" evidence="1">
    <location>
        <position position="222"/>
    </location>
    <ligand>
        <name>Zn(2+)</name>
        <dbReference type="ChEBI" id="CHEBI:29105"/>
        <note>catalytic</note>
    </ligand>
</feature>
<dbReference type="AlphaFoldDB" id="A0A226EKP5"/>
<dbReference type="InterPro" id="IPR034035">
    <property type="entry name" value="Astacin-like_dom"/>
</dbReference>
<keyword evidence="7" id="KW-1185">Reference proteome</keyword>
<dbReference type="GO" id="GO:0008270">
    <property type="term" value="F:zinc ion binding"/>
    <property type="evidence" value="ECO:0007669"/>
    <property type="project" value="UniProtKB-UniRule"/>
</dbReference>
<keyword evidence="1 2" id="KW-0645">Protease</keyword>
<keyword evidence="4" id="KW-0472">Membrane</keyword>
<gene>
    <name evidence="6" type="ORF">Fcan01_07509</name>
</gene>
<evidence type="ECO:0000256" key="1">
    <source>
        <dbReference type="PROSITE-ProRule" id="PRU01211"/>
    </source>
</evidence>
<dbReference type="CDD" id="cd04280">
    <property type="entry name" value="ZnMc_astacin_like"/>
    <property type="match status" value="1"/>
</dbReference>
<dbReference type="Gene3D" id="3.40.390.10">
    <property type="entry name" value="Collagenase (Catalytic Domain)"/>
    <property type="match status" value="1"/>
</dbReference>
<feature type="compositionally biased region" description="Basic and acidic residues" evidence="3">
    <location>
        <begin position="15"/>
        <end position="28"/>
    </location>
</feature>